<name>A0A5A7PH95_STRAF</name>
<evidence type="ECO:0000256" key="1">
    <source>
        <dbReference type="SAM" id="MobiDB-lite"/>
    </source>
</evidence>
<gene>
    <name evidence="2" type="ORF">STAS_08056</name>
</gene>
<dbReference type="EMBL" id="BKCP01004528">
    <property type="protein sequence ID" value="GER32021.1"/>
    <property type="molecule type" value="Genomic_DNA"/>
</dbReference>
<organism evidence="2 3">
    <name type="scientific">Striga asiatica</name>
    <name type="common">Asiatic witchweed</name>
    <name type="synonym">Buchnera asiatica</name>
    <dbReference type="NCBI Taxonomy" id="4170"/>
    <lineage>
        <taxon>Eukaryota</taxon>
        <taxon>Viridiplantae</taxon>
        <taxon>Streptophyta</taxon>
        <taxon>Embryophyta</taxon>
        <taxon>Tracheophyta</taxon>
        <taxon>Spermatophyta</taxon>
        <taxon>Magnoliopsida</taxon>
        <taxon>eudicotyledons</taxon>
        <taxon>Gunneridae</taxon>
        <taxon>Pentapetalae</taxon>
        <taxon>asterids</taxon>
        <taxon>lamiids</taxon>
        <taxon>Lamiales</taxon>
        <taxon>Orobanchaceae</taxon>
        <taxon>Buchnereae</taxon>
        <taxon>Striga</taxon>
    </lineage>
</organism>
<keyword evidence="3" id="KW-1185">Reference proteome</keyword>
<feature type="region of interest" description="Disordered" evidence="1">
    <location>
        <begin position="29"/>
        <end position="56"/>
    </location>
</feature>
<evidence type="ECO:0000313" key="3">
    <source>
        <dbReference type="Proteomes" id="UP000325081"/>
    </source>
</evidence>
<sequence length="105" mass="12054">MNPMMKVSDRNNINAAEIPVKSKAKAVGEIWSSDGREEEDDCDDNRDKPGNEIGSGSMWRAWMAIQQEVLEIEQHTAAIFVSRGYRRQTHVNADTIRCYRKETIR</sequence>
<comment type="caution">
    <text evidence="2">The sequence shown here is derived from an EMBL/GenBank/DDBJ whole genome shotgun (WGS) entry which is preliminary data.</text>
</comment>
<dbReference type="Proteomes" id="UP000325081">
    <property type="component" value="Unassembled WGS sequence"/>
</dbReference>
<protein>
    <submittedName>
        <fullName evidence="2">Nucleoprotein</fullName>
    </submittedName>
</protein>
<proteinExistence type="predicted"/>
<reference evidence="3" key="1">
    <citation type="journal article" date="2019" name="Curr. Biol.">
        <title>Genome Sequence of Striga asiatica Provides Insight into the Evolution of Plant Parasitism.</title>
        <authorList>
            <person name="Yoshida S."/>
            <person name="Kim S."/>
            <person name="Wafula E.K."/>
            <person name="Tanskanen J."/>
            <person name="Kim Y.M."/>
            <person name="Honaas L."/>
            <person name="Yang Z."/>
            <person name="Spallek T."/>
            <person name="Conn C.E."/>
            <person name="Ichihashi Y."/>
            <person name="Cheong K."/>
            <person name="Cui S."/>
            <person name="Der J.P."/>
            <person name="Gundlach H."/>
            <person name="Jiao Y."/>
            <person name="Hori C."/>
            <person name="Ishida J.K."/>
            <person name="Kasahara H."/>
            <person name="Kiba T."/>
            <person name="Kim M.S."/>
            <person name="Koo N."/>
            <person name="Laohavisit A."/>
            <person name="Lee Y.H."/>
            <person name="Lumba S."/>
            <person name="McCourt P."/>
            <person name="Mortimer J.C."/>
            <person name="Mutuku J.M."/>
            <person name="Nomura T."/>
            <person name="Sasaki-Sekimoto Y."/>
            <person name="Seto Y."/>
            <person name="Wang Y."/>
            <person name="Wakatake T."/>
            <person name="Sakakibara H."/>
            <person name="Demura T."/>
            <person name="Yamaguchi S."/>
            <person name="Yoneyama K."/>
            <person name="Manabe R.I."/>
            <person name="Nelson D.C."/>
            <person name="Schulman A.H."/>
            <person name="Timko M.P."/>
            <person name="dePamphilis C.W."/>
            <person name="Choi D."/>
            <person name="Shirasu K."/>
        </authorList>
    </citation>
    <scope>NUCLEOTIDE SEQUENCE [LARGE SCALE GENOMIC DNA]</scope>
    <source>
        <strain evidence="3">cv. UVA1</strain>
    </source>
</reference>
<evidence type="ECO:0000313" key="2">
    <source>
        <dbReference type="EMBL" id="GER32021.1"/>
    </source>
</evidence>
<accession>A0A5A7PH95</accession>
<dbReference type="AlphaFoldDB" id="A0A5A7PH95"/>